<dbReference type="SUPFAM" id="SSF52540">
    <property type="entry name" value="P-loop containing nucleoside triphosphate hydrolases"/>
    <property type="match status" value="1"/>
</dbReference>
<evidence type="ECO:0000256" key="3">
    <source>
        <dbReference type="ARBA" id="ARBA00022475"/>
    </source>
</evidence>
<protein>
    <submittedName>
        <fullName evidence="12">Putative multidrug export ATP-binding/permease protein</fullName>
        <ecNumber evidence="12">3.6.3.-</ecNumber>
    </submittedName>
</protein>
<dbReference type="PANTHER" id="PTHR43394:SF1">
    <property type="entry name" value="ATP-BINDING CASSETTE SUB-FAMILY B MEMBER 10, MITOCHONDRIAL"/>
    <property type="match status" value="1"/>
</dbReference>
<dbReference type="InterPro" id="IPR027417">
    <property type="entry name" value="P-loop_NTPase"/>
</dbReference>
<feature type="domain" description="ABC transporter" evidence="10">
    <location>
        <begin position="346"/>
        <end position="579"/>
    </location>
</feature>
<dbReference type="Proteomes" id="UP000050326">
    <property type="component" value="Unassembled WGS sequence"/>
</dbReference>
<dbReference type="InterPro" id="IPR003593">
    <property type="entry name" value="AAA+_ATPase"/>
</dbReference>
<comment type="subcellular location">
    <subcellularLocation>
        <location evidence="1">Cell membrane</location>
        <topology evidence="1">Multi-pass membrane protein</topology>
    </subcellularLocation>
</comment>
<dbReference type="STRING" id="36849.OXPF_32620"/>
<dbReference type="GO" id="GO:0016887">
    <property type="term" value="F:ATP hydrolysis activity"/>
    <property type="evidence" value="ECO:0007669"/>
    <property type="project" value="InterPro"/>
</dbReference>
<evidence type="ECO:0000256" key="7">
    <source>
        <dbReference type="ARBA" id="ARBA00022989"/>
    </source>
</evidence>
<keyword evidence="12" id="KW-0378">Hydrolase</keyword>
<name>A0A0N8NSX5_9CLOT</name>
<keyword evidence="7 9" id="KW-1133">Transmembrane helix</keyword>
<dbReference type="Pfam" id="PF00664">
    <property type="entry name" value="ABC_membrane"/>
    <property type="match status" value="1"/>
</dbReference>
<dbReference type="PROSITE" id="PS50929">
    <property type="entry name" value="ABC_TM1F"/>
    <property type="match status" value="1"/>
</dbReference>
<keyword evidence="8 9" id="KW-0472">Membrane</keyword>
<keyword evidence="3" id="KW-1003">Cell membrane</keyword>
<dbReference type="InterPro" id="IPR039421">
    <property type="entry name" value="Type_1_exporter"/>
</dbReference>
<dbReference type="PROSITE" id="PS50893">
    <property type="entry name" value="ABC_TRANSPORTER_2"/>
    <property type="match status" value="1"/>
</dbReference>
<dbReference type="InterPro" id="IPR003439">
    <property type="entry name" value="ABC_transporter-like_ATP-bd"/>
</dbReference>
<dbReference type="FunFam" id="3.40.50.300:FF:000221">
    <property type="entry name" value="Multidrug ABC transporter ATP-binding protein"/>
    <property type="match status" value="1"/>
</dbReference>
<dbReference type="PROSITE" id="PS00211">
    <property type="entry name" value="ABC_TRANSPORTER_1"/>
    <property type="match status" value="1"/>
</dbReference>
<dbReference type="EC" id="3.6.3.-" evidence="12"/>
<dbReference type="GO" id="GO:0005524">
    <property type="term" value="F:ATP binding"/>
    <property type="evidence" value="ECO:0007669"/>
    <property type="project" value="UniProtKB-KW"/>
</dbReference>
<evidence type="ECO:0000256" key="2">
    <source>
        <dbReference type="ARBA" id="ARBA00022448"/>
    </source>
</evidence>
<dbReference type="RefSeq" id="WP_054876255.1">
    <property type="nucleotide sequence ID" value="NZ_LKET01000041.1"/>
</dbReference>
<dbReference type="SUPFAM" id="SSF90123">
    <property type="entry name" value="ABC transporter transmembrane region"/>
    <property type="match status" value="1"/>
</dbReference>
<evidence type="ECO:0000313" key="13">
    <source>
        <dbReference type="Proteomes" id="UP000050326"/>
    </source>
</evidence>
<evidence type="ECO:0000256" key="1">
    <source>
        <dbReference type="ARBA" id="ARBA00004651"/>
    </source>
</evidence>
<keyword evidence="4 9" id="KW-0812">Transmembrane</keyword>
<evidence type="ECO:0000313" key="12">
    <source>
        <dbReference type="EMBL" id="KPU43248.1"/>
    </source>
</evidence>
<dbReference type="Gene3D" id="3.40.50.300">
    <property type="entry name" value="P-loop containing nucleotide triphosphate hydrolases"/>
    <property type="match status" value="1"/>
</dbReference>
<keyword evidence="13" id="KW-1185">Reference proteome</keyword>
<evidence type="ECO:0000256" key="6">
    <source>
        <dbReference type="ARBA" id="ARBA00022840"/>
    </source>
</evidence>
<keyword evidence="6 12" id="KW-0067">ATP-binding</keyword>
<dbReference type="InterPro" id="IPR017871">
    <property type="entry name" value="ABC_transporter-like_CS"/>
</dbReference>
<dbReference type="Gene3D" id="1.20.1560.10">
    <property type="entry name" value="ABC transporter type 1, transmembrane domain"/>
    <property type="match status" value="1"/>
</dbReference>
<evidence type="ECO:0000256" key="8">
    <source>
        <dbReference type="ARBA" id="ARBA00023136"/>
    </source>
</evidence>
<evidence type="ECO:0000256" key="9">
    <source>
        <dbReference type="SAM" id="Phobius"/>
    </source>
</evidence>
<keyword evidence="2" id="KW-0813">Transport</keyword>
<feature type="transmembrane region" description="Helical" evidence="9">
    <location>
        <begin position="170"/>
        <end position="191"/>
    </location>
</feature>
<proteinExistence type="predicted"/>
<sequence length="590" mass="65660">MVKKKSGRQSEKVKMSYLFELAGSKKRILYTAILFSILSGLSTFVPYVMVFRTVLFLFKDNGSMDAVMQYGLIAAVFILLRFIFQAISAGMTHIGAYNVLYQVRKKVCNHIGEVNLGFFTDNSTGEIKKVLMEDVERLEKFLAHQIPDITVAIVVPLAVLIYLLTVNIPMALILLLPIVVTLFLQYLMIVITKPLMANFPGVLGRLNSAILQFVNGMPVMKAYNLTANSYRDYSETGREYNDLWVKVAKIAAPLSAVCKVLIESGIFFTVPLGGWLYLSGKLELGAYIFFIIMSIVFLAAYNNLMNFAQIFSQISSGLERIKAVMDTPEMLSGADEISEPAEEHTVAFSHVTFAYQKREVLCDVCLTLSKGSLTAFVGPSGAGKSTAAQLIPRFWDVTKGSIRIDGKDIRELQTENLMELVSFVFQEAFMLDDTVYQNIAIGKPNCTRQEVEAAAKAAQIHDFILTLSKSYDTQIGTAGIKMSGGEKQRICIARAILKNSPIIIFDEATSFTDIENEHKIQMALGNLLKNKTIIMIAHRLHTIVNADQICVFDNGQVKEAGTHPQLLEKAGLYADMWHVYTEQGKEVFAK</sequence>
<keyword evidence="5" id="KW-0547">Nucleotide-binding</keyword>
<comment type="caution">
    <text evidence="12">The sequence shown here is derived from an EMBL/GenBank/DDBJ whole genome shotgun (WGS) entry which is preliminary data.</text>
</comment>
<feature type="transmembrane region" description="Helical" evidence="9">
    <location>
        <begin position="28"/>
        <end position="47"/>
    </location>
</feature>
<dbReference type="Pfam" id="PF00005">
    <property type="entry name" value="ABC_tran"/>
    <property type="match status" value="1"/>
</dbReference>
<evidence type="ECO:0000256" key="5">
    <source>
        <dbReference type="ARBA" id="ARBA00022741"/>
    </source>
</evidence>
<feature type="transmembrane region" description="Helical" evidence="9">
    <location>
        <begin position="256"/>
        <end position="278"/>
    </location>
</feature>
<feature type="transmembrane region" description="Helical" evidence="9">
    <location>
        <begin position="67"/>
        <end position="84"/>
    </location>
</feature>
<reference evidence="12 13" key="1">
    <citation type="submission" date="2015-09" db="EMBL/GenBank/DDBJ databases">
        <title>Genome sequence of Oxobacter pfennigii DSM 3222.</title>
        <authorList>
            <person name="Poehlein A."/>
            <person name="Bengelsdorf F.R."/>
            <person name="Schiel-Bengelsdorf B."/>
            <person name="Duerre P."/>
            <person name="Daniel R."/>
        </authorList>
    </citation>
    <scope>NUCLEOTIDE SEQUENCE [LARGE SCALE GENOMIC DNA]</scope>
    <source>
        <strain evidence="12 13">DSM 3222</strain>
    </source>
</reference>
<evidence type="ECO:0000256" key="4">
    <source>
        <dbReference type="ARBA" id="ARBA00022692"/>
    </source>
</evidence>
<dbReference type="GO" id="GO:0005886">
    <property type="term" value="C:plasma membrane"/>
    <property type="evidence" value="ECO:0007669"/>
    <property type="project" value="UniProtKB-SubCell"/>
</dbReference>
<gene>
    <name evidence="12" type="ORF">OXPF_32620</name>
</gene>
<dbReference type="CDD" id="cd07346">
    <property type="entry name" value="ABC_6TM_exporters"/>
    <property type="match status" value="1"/>
</dbReference>
<evidence type="ECO:0000259" key="11">
    <source>
        <dbReference type="PROSITE" id="PS50929"/>
    </source>
</evidence>
<organism evidence="12 13">
    <name type="scientific">Oxobacter pfennigii</name>
    <dbReference type="NCBI Taxonomy" id="36849"/>
    <lineage>
        <taxon>Bacteria</taxon>
        <taxon>Bacillati</taxon>
        <taxon>Bacillota</taxon>
        <taxon>Clostridia</taxon>
        <taxon>Eubacteriales</taxon>
        <taxon>Clostridiaceae</taxon>
        <taxon>Oxobacter</taxon>
    </lineage>
</organism>
<accession>A0A0N8NSX5</accession>
<dbReference type="PANTHER" id="PTHR43394">
    <property type="entry name" value="ATP-DEPENDENT PERMEASE MDL1, MITOCHONDRIAL"/>
    <property type="match status" value="1"/>
</dbReference>
<dbReference type="AlphaFoldDB" id="A0A0N8NSX5"/>
<evidence type="ECO:0000259" key="10">
    <source>
        <dbReference type="PROSITE" id="PS50893"/>
    </source>
</evidence>
<feature type="domain" description="ABC transmembrane type-1" evidence="11">
    <location>
        <begin position="32"/>
        <end position="313"/>
    </location>
</feature>
<dbReference type="PATRIC" id="fig|36849.3.peg.3458"/>
<feature type="transmembrane region" description="Helical" evidence="9">
    <location>
        <begin position="284"/>
        <end position="304"/>
    </location>
</feature>
<dbReference type="EMBL" id="LKET01000041">
    <property type="protein sequence ID" value="KPU43248.1"/>
    <property type="molecule type" value="Genomic_DNA"/>
</dbReference>
<feature type="transmembrane region" description="Helical" evidence="9">
    <location>
        <begin position="146"/>
        <end position="164"/>
    </location>
</feature>
<dbReference type="GO" id="GO:0015421">
    <property type="term" value="F:ABC-type oligopeptide transporter activity"/>
    <property type="evidence" value="ECO:0007669"/>
    <property type="project" value="TreeGrafter"/>
</dbReference>
<dbReference type="InterPro" id="IPR036640">
    <property type="entry name" value="ABC1_TM_sf"/>
</dbReference>
<dbReference type="SMART" id="SM00382">
    <property type="entry name" value="AAA"/>
    <property type="match status" value="1"/>
</dbReference>
<dbReference type="InterPro" id="IPR011527">
    <property type="entry name" value="ABC1_TM_dom"/>
</dbReference>
<dbReference type="OrthoDB" id="9762778at2"/>